<dbReference type="InterPro" id="IPR051446">
    <property type="entry name" value="HTH_trans_reg/aminotransferase"/>
</dbReference>
<dbReference type="PROSITE" id="PS50949">
    <property type="entry name" value="HTH_GNTR"/>
    <property type="match status" value="1"/>
</dbReference>
<evidence type="ECO:0000256" key="4">
    <source>
        <dbReference type="ARBA" id="ARBA00023125"/>
    </source>
</evidence>
<sequence length="452" mass="48558">MNDDITGKWFAERIGDTSIRGIAIETSALIRSGRLPVGTRLPSIRDIAFEMGVSPATISEAWSELRRQKILNGRGRNGTWVTGDRFIAKPERLASAGDYGEDVLDLTLAAPDPRLLPKLDRAFAHGVAVEGLNSYKRSRIVPELENAVRRTWPYGPEAFLATNGGYNAIYALLHALVLPGSTVAIEQPTAMRLLDILEDRGVNIVPVLCDAEGPLPGSLAAAMRLRPAAFLVQPRLHSVTGRTVSPERLAALGDLLDNCDTLIIEDDGAGDISPAPPQSLGGRFPDRTIHVHSLSKTLGPDLRLAVLSSTSAIIEQIQSYRAFSAGWTSRILQAAGAWLLDDAETRAHVARARAIYQERRDRLAAALLDRGIDIGPGGGLCAWVPVASEPFAMVTLAARNIAVNPGSKFSTRPSRHVRVATSTLDGSYDEVADALMLASAEIYSTRDHSGSG</sequence>
<comment type="caution">
    <text evidence="7">The sequence shown here is derived from an EMBL/GenBank/DDBJ whole genome shotgun (WGS) entry which is preliminary data.</text>
</comment>
<reference evidence="7 8" key="1">
    <citation type="journal article" date="2012" name="J. Bacteriol.">
        <title>Genome Sequence of Nitratireductor pacificus Type Strain pht-3B.</title>
        <authorList>
            <person name="Lai Q."/>
            <person name="Li G."/>
            <person name="Shao Z."/>
        </authorList>
    </citation>
    <scope>NUCLEOTIDE SEQUENCE [LARGE SCALE GENOMIC DNA]</scope>
    <source>
        <strain evidence="8">pht-3B</strain>
    </source>
</reference>
<dbReference type="Pfam" id="PF00155">
    <property type="entry name" value="Aminotran_1_2"/>
    <property type="match status" value="1"/>
</dbReference>
<dbReference type="CDD" id="cd00609">
    <property type="entry name" value="AAT_like"/>
    <property type="match status" value="1"/>
</dbReference>
<dbReference type="RefSeq" id="WP_008597345.1">
    <property type="nucleotide sequence ID" value="NZ_AMRM01000013.1"/>
</dbReference>
<dbReference type="SMART" id="SM00345">
    <property type="entry name" value="HTH_GNTR"/>
    <property type="match status" value="1"/>
</dbReference>
<dbReference type="PATRIC" id="fig|391937.3.peg.2603"/>
<gene>
    <name evidence="7" type="ORF">NA2_12668</name>
</gene>
<evidence type="ECO:0000256" key="5">
    <source>
        <dbReference type="ARBA" id="ARBA00023163"/>
    </source>
</evidence>
<evidence type="ECO:0000256" key="1">
    <source>
        <dbReference type="ARBA" id="ARBA00005384"/>
    </source>
</evidence>
<protein>
    <submittedName>
        <fullName evidence="7">Transcriptional regulator protein</fullName>
    </submittedName>
</protein>
<keyword evidence="4" id="KW-0238">DNA-binding</keyword>
<dbReference type="eggNOG" id="COG1167">
    <property type="taxonomic scope" value="Bacteria"/>
</dbReference>
<dbReference type="Pfam" id="PF00392">
    <property type="entry name" value="GntR"/>
    <property type="match status" value="1"/>
</dbReference>
<dbReference type="Proteomes" id="UP000006786">
    <property type="component" value="Unassembled WGS sequence"/>
</dbReference>
<organism evidence="7 8">
    <name type="scientific">Nitratireductor pacificus pht-3B</name>
    <dbReference type="NCBI Taxonomy" id="391937"/>
    <lineage>
        <taxon>Bacteria</taxon>
        <taxon>Pseudomonadati</taxon>
        <taxon>Pseudomonadota</taxon>
        <taxon>Alphaproteobacteria</taxon>
        <taxon>Hyphomicrobiales</taxon>
        <taxon>Phyllobacteriaceae</taxon>
        <taxon>Nitratireductor</taxon>
    </lineage>
</organism>
<dbReference type="GO" id="GO:0003677">
    <property type="term" value="F:DNA binding"/>
    <property type="evidence" value="ECO:0007669"/>
    <property type="project" value="UniProtKB-KW"/>
</dbReference>
<dbReference type="InterPro" id="IPR004839">
    <property type="entry name" value="Aminotransferase_I/II_large"/>
</dbReference>
<evidence type="ECO:0000256" key="2">
    <source>
        <dbReference type="ARBA" id="ARBA00022898"/>
    </source>
</evidence>
<dbReference type="InterPro" id="IPR015421">
    <property type="entry name" value="PyrdxlP-dep_Trfase_major"/>
</dbReference>
<keyword evidence="8" id="KW-1185">Reference proteome</keyword>
<dbReference type="InterPro" id="IPR015424">
    <property type="entry name" value="PyrdxlP-dep_Trfase"/>
</dbReference>
<dbReference type="SUPFAM" id="SSF46785">
    <property type="entry name" value="Winged helix' DNA-binding domain"/>
    <property type="match status" value="1"/>
</dbReference>
<name>K2LL38_9HYPH</name>
<proteinExistence type="inferred from homology"/>
<evidence type="ECO:0000256" key="3">
    <source>
        <dbReference type="ARBA" id="ARBA00023015"/>
    </source>
</evidence>
<dbReference type="InterPro" id="IPR036390">
    <property type="entry name" value="WH_DNA-bd_sf"/>
</dbReference>
<dbReference type="GO" id="GO:0030170">
    <property type="term" value="F:pyridoxal phosphate binding"/>
    <property type="evidence" value="ECO:0007669"/>
    <property type="project" value="InterPro"/>
</dbReference>
<evidence type="ECO:0000313" key="8">
    <source>
        <dbReference type="Proteomes" id="UP000006786"/>
    </source>
</evidence>
<accession>K2LL38</accession>
<dbReference type="GO" id="GO:0003700">
    <property type="term" value="F:DNA-binding transcription factor activity"/>
    <property type="evidence" value="ECO:0007669"/>
    <property type="project" value="InterPro"/>
</dbReference>
<dbReference type="PANTHER" id="PTHR46577">
    <property type="entry name" value="HTH-TYPE TRANSCRIPTIONAL REGULATORY PROTEIN GABR"/>
    <property type="match status" value="1"/>
</dbReference>
<dbReference type="STRING" id="391937.NA2_12668"/>
<dbReference type="OrthoDB" id="9804020at2"/>
<evidence type="ECO:0000259" key="6">
    <source>
        <dbReference type="PROSITE" id="PS50949"/>
    </source>
</evidence>
<comment type="similarity">
    <text evidence="1">In the C-terminal section; belongs to the class-I pyridoxal-phosphate-dependent aminotransferase family.</text>
</comment>
<dbReference type="EMBL" id="AMRM01000013">
    <property type="protein sequence ID" value="EKF18499.1"/>
    <property type="molecule type" value="Genomic_DNA"/>
</dbReference>
<dbReference type="PANTHER" id="PTHR46577:SF2">
    <property type="entry name" value="TRANSCRIPTIONAL REGULATORY PROTEIN"/>
    <property type="match status" value="1"/>
</dbReference>
<dbReference type="Gene3D" id="1.10.10.10">
    <property type="entry name" value="Winged helix-like DNA-binding domain superfamily/Winged helix DNA-binding domain"/>
    <property type="match status" value="1"/>
</dbReference>
<dbReference type="InterPro" id="IPR036388">
    <property type="entry name" value="WH-like_DNA-bd_sf"/>
</dbReference>
<dbReference type="Gene3D" id="3.40.640.10">
    <property type="entry name" value="Type I PLP-dependent aspartate aminotransferase-like (Major domain)"/>
    <property type="match status" value="1"/>
</dbReference>
<keyword evidence="2" id="KW-0663">Pyridoxal phosphate</keyword>
<keyword evidence="3" id="KW-0805">Transcription regulation</keyword>
<dbReference type="SUPFAM" id="SSF53383">
    <property type="entry name" value="PLP-dependent transferases"/>
    <property type="match status" value="1"/>
</dbReference>
<dbReference type="AlphaFoldDB" id="K2LL38"/>
<keyword evidence="5" id="KW-0804">Transcription</keyword>
<dbReference type="CDD" id="cd07377">
    <property type="entry name" value="WHTH_GntR"/>
    <property type="match status" value="1"/>
</dbReference>
<feature type="domain" description="HTH gntR-type" evidence="6">
    <location>
        <begin position="16"/>
        <end position="84"/>
    </location>
</feature>
<dbReference type="InterPro" id="IPR000524">
    <property type="entry name" value="Tscrpt_reg_HTH_GntR"/>
</dbReference>
<evidence type="ECO:0000313" key="7">
    <source>
        <dbReference type="EMBL" id="EKF18499.1"/>
    </source>
</evidence>